<keyword evidence="4 5" id="KW-0560">Oxidoreductase</keyword>
<dbReference type="InterPro" id="IPR006095">
    <property type="entry name" value="Glu/Leu/Phe/Val/Trp_DH"/>
</dbReference>
<feature type="binding site" evidence="7">
    <location>
        <position position="166"/>
    </location>
    <ligand>
        <name>substrate</name>
    </ligand>
</feature>
<dbReference type="SUPFAM" id="SSF51735">
    <property type="entry name" value="NAD(P)-binding Rossmann-fold domains"/>
    <property type="match status" value="1"/>
</dbReference>
<evidence type="ECO:0000256" key="5">
    <source>
        <dbReference type="PIRNR" id="PIRNR000185"/>
    </source>
</evidence>
<dbReference type="Gene3D" id="3.40.50.10860">
    <property type="entry name" value="Leucine Dehydrogenase, chain A, domain 1"/>
    <property type="match status" value="1"/>
</dbReference>
<dbReference type="InterPro" id="IPR033524">
    <property type="entry name" value="Glu/Leu/Phe/Val_DH_AS"/>
</dbReference>
<feature type="active site" description="Proton donor" evidence="6">
    <location>
        <position position="127"/>
    </location>
</feature>
<evidence type="ECO:0000256" key="8">
    <source>
        <dbReference type="PIRSR" id="PIRSR000185-3"/>
    </source>
</evidence>
<dbReference type="InterPro" id="IPR036291">
    <property type="entry name" value="NAD(P)-bd_dom_sf"/>
</dbReference>
<feature type="binding site" evidence="7">
    <location>
        <position position="210"/>
    </location>
    <ligand>
        <name>NAD(+)</name>
        <dbReference type="ChEBI" id="CHEBI:57540"/>
    </ligand>
</feature>
<dbReference type="InterPro" id="IPR050724">
    <property type="entry name" value="Glu_Leu_Phe_Val_DH"/>
</dbReference>
<organism evidence="11 12">
    <name type="scientific">Facklamia hominis</name>
    <dbReference type="NCBI Taxonomy" id="178214"/>
    <lineage>
        <taxon>Bacteria</taxon>
        <taxon>Bacillati</taxon>
        <taxon>Bacillota</taxon>
        <taxon>Bacilli</taxon>
        <taxon>Lactobacillales</taxon>
        <taxon>Aerococcaceae</taxon>
        <taxon>Facklamia</taxon>
    </lineage>
</organism>
<sequence length="446" mass="49199">MKNTYLNKSYRDLSQKYPHEKEFLQAVHLFFNEIEPVIDLHPEYQDQAVLERLVEPERAISFRVPWVNDQGKVKVNTGYRVQFSSVLGPYKGGIRFDPSVNLSILKFLGFEQTFKNALTGLPMGGGKGGADFDPRGKSDQEIMRFCQSFMTELYRHIGPDLDVPAGDIGVAGREIGYLYGQYKRLQGPQPGVLTGKPVVLGGNESRPPATGYGLIYFLKQMLAEARQDLAGKTIMISGAGNVASHACRKAQELGANVVTLSDIDYAIYDPKGIDLELVIQLRDDPQANLVDYSKRHPQAQVRAQSVWDWAIEADIALPCATQNEMNHVQVKRLLDKGLSFIAEGANMPLTAEACQVVKEAEIPYAPGKASNAGGVAVSGLEMCQNAARLPMKPDQVDQRLQEIMTHIFNQCKEASLRHGRGLNYAFGADIASFEKVVEGLLQLGVV</sequence>
<feature type="site" description="Important for catalysis" evidence="8">
    <location>
        <position position="167"/>
    </location>
</feature>
<dbReference type="EMBL" id="JASOOE010000017">
    <property type="protein sequence ID" value="MDK7187919.1"/>
    <property type="molecule type" value="Genomic_DNA"/>
</dbReference>
<feature type="binding site" evidence="7">
    <location>
        <position position="378"/>
    </location>
    <ligand>
        <name>substrate</name>
    </ligand>
</feature>
<proteinExistence type="inferred from homology"/>
<evidence type="ECO:0000259" key="10">
    <source>
        <dbReference type="SMART" id="SM00839"/>
    </source>
</evidence>
<feature type="binding site" evidence="7">
    <location>
        <position position="91"/>
    </location>
    <ligand>
        <name>substrate</name>
    </ligand>
</feature>
<keyword evidence="7" id="KW-0547">Nucleotide-binding</keyword>
<reference evidence="11" key="1">
    <citation type="submission" date="2023-05" db="EMBL/GenBank/DDBJ databases">
        <title>Cataloging the Phylogenetic Diversity of Human Bladder Bacteria.</title>
        <authorList>
            <person name="Du J."/>
        </authorList>
    </citation>
    <scope>NUCLEOTIDE SEQUENCE</scope>
    <source>
        <strain evidence="11">UMB1231</strain>
    </source>
</reference>
<evidence type="ECO:0000256" key="2">
    <source>
        <dbReference type="ARBA" id="ARBA00011643"/>
    </source>
</evidence>
<dbReference type="AlphaFoldDB" id="A0AAJ1Q6Z7"/>
<dbReference type="GO" id="GO:0006537">
    <property type="term" value="P:glutamate biosynthetic process"/>
    <property type="evidence" value="ECO:0007669"/>
    <property type="project" value="TreeGrafter"/>
</dbReference>
<dbReference type="Gene3D" id="3.40.50.720">
    <property type="entry name" value="NAD(P)-binding Rossmann-like Domain"/>
    <property type="match status" value="1"/>
</dbReference>
<feature type="binding site" evidence="7">
    <location>
        <position position="112"/>
    </location>
    <ligand>
        <name>substrate</name>
    </ligand>
</feature>
<comment type="subunit">
    <text evidence="2">Homohexamer.</text>
</comment>
<protein>
    <recommendedName>
        <fullName evidence="3 5">Glutamate dehydrogenase</fullName>
    </recommendedName>
</protein>
<comment type="similarity">
    <text evidence="1 5 9">Belongs to the Glu/Leu/Phe/Val dehydrogenases family.</text>
</comment>
<dbReference type="PIRSF" id="PIRSF000185">
    <property type="entry name" value="Glu_DH"/>
    <property type="match status" value="1"/>
</dbReference>
<evidence type="ECO:0000256" key="7">
    <source>
        <dbReference type="PIRSR" id="PIRSR000185-2"/>
    </source>
</evidence>
<dbReference type="PRINTS" id="PR00082">
    <property type="entry name" value="GLFDHDRGNASE"/>
</dbReference>
<evidence type="ECO:0000256" key="3">
    <source>
        <dbReference type="ARBA" id="ARBA00012896"/>
    </source>
</evidence>
<dbReference type="FunFam" id="3.40.50.720:FF:000030">
    <property type="entry name" value="Glutamate dehydrogenase"/>
    <property type="match status" value="1"/>
</dbReference>
<evidence type="ECO:0000313" key="12">
    <source>
        <dbReference type="Proteomes" id="UP001229251"/>
    </source>
</evidence>
<dbReference type="Pfam" id="PF02812">
    <property type="entry name" value="ELFV_dehydrog_N"/>
    <property type="match status" value="1"/>
</dbReference>
<dbReference type="Proteomes" id="UP001229251">
    <property type="component" value="Unassembled WGS sequence"/>
</dbReference>
<dbReference type="SUPFAM" id="SSF53223">
    <property type="entry name" value="Aminoacid dehydrogenase-like, N-terminal domain"/>
    <property type="match status" value="1"/>
</dbReference>
<feature type="binding site" evidence="7">
    <location>
        <position position="115"/>
    </location>
    <ligand>
        <name>substrate</name>
    </ligand>
</feature>
<comment type="caution">
    <text evidence="11">The sequence shown here is derived from an EMBL/GenBank/DDBJ whole genome shotgun (WGS) entry which is preliminary data.</text>
</comment>
<dbReference type="Pfam" id="PF00208">
    <property type="entry name" value="ELFV_dehydrog"/>
    <property type="match status" value="1"/>
</dbReference>
<evidence type="ECO:0000313" key="11">
    <source>
        <dbReference type="EMBL" id="MDK7187919.1"/>
    </source>
</evidence>
<accession>A0AAJ1Q6Z7</accession>
<dbReference type="GO" id="GO:0004354">
    <property type="term" value="F:glutamate dehydrogenase (NADP+) activity"/>
    <property type="evidence" value="ECO:0007669"/>
    <property type="project" value="TreeGrafter"/>
</dbReference>
<dbReference type="InterPro" id="IPR014362">
    <property type="entry name" value="Glu_DH"/>
</dbReference>
<gene>
    <name evidence="11" type="primary">gdhA</name>
    <name evidence="11" type="ORF">QP433_07985</name>
</gene>
<dbReference type="PROSITE" id="PS00074">
    <property type="entry name" value="GLFV_DEHYDROGENASE"/>
    <property type="match status" value="1"/>
</dbReference>
<dbReference type="GO" id="GO:0000166">
    <property type="term" value="F:nucleotide binding"/>
    <property type="evidence" value="ECO:0007669"/>
    <property type="project" value="UniProtKB-KW"/>
</dbReference>
<name>A0AAJ1Q6Z7_9LACT</name>
<dbReference type="PANTHER" id="PTHR43571:SF1">
    <property type="entry name" value="NADP-SPECIFIC GLUTAMATE DEHYDROGENASE 1-RELATED"/>
    <property type="match status" value="1"/>
</dbReference>
<evidence type="ECO:0000256" key="9">
    <source>
        <dbReference type="RuleBase" id="RU004417"/>
    </source>
</evidence>
<evidence type="ECO:0000256" key="6">
    <source>
        <dbReference type="PIRSR" id="PIRSR000185-1"/>
    </source>
</evidence>
<dbReference type="InterPro" id="IPR006097">
    <property type="entry name" value="Glu/Leu/Phe/Val/Trp_DH_dimer"/>
</dbReference>
<evidence type="ECO:0000256" key="4">
    <source>
        <dbReference type="ARBA" id="ARBA00023002"/>
    </source>
</evidence>
<feature type="binding site" evidence="7">
    <location>
        <position position="241"/>
    </location>
    <ligand>
        <name>NAD(+)</name>
        <dbReference type="ChEBI" id="CHEBI:57540"/>
    </ligand>
</feature>
<dbReference type="PANTHER" id="PTHR43571">
    <property type="entry name" value="NADP-SPECIFIC GLUTAMATE DEHYDROGENASE 1-RELATED"/>
    <property type="match status" value="1"/>
</dbReference>
<dbReference type="InterPro" id="IPR046346">
    <property type="entry name" value="Aminoacid_DH-like_N_sf"/>
</dbReference>
<feature type="domain" description="Glutamate/phenylalanine/leucine/valine/L-tryptophan dehydrogenase C-terminal" evidence="10">
    <location>
        <begin position="205"/>
        <end position="444"/>
    </location>
</feature>
<keyword evidence="7" id="KW-0520">NAD</keyword>
<dbReference type="SMART" id="SM00839">
    <property type="entry name" value="ELFV_dehydrog"/>
    <property type="match status" value="1"/>
</dbReference>
<dbReference type="NCBIfam" id="NF006929">
    <property type="entry name" value="PRK09414.1"/>
    <property type="match status" value="1"/>
</dbReference>
<dbReference type="FunFam" id="3.40.50.10860:FF:000002">
    <property type="entry name" value="Glutamate dehydrogenase"/>
    <property type="match status" value="1"/>
</dbReference>
<evidence type="ECO:0000256" key="1">
    <source>
        <dbReference type="ARBA" id="ARBA00006382"/>
    </source>
</evidence>
<dbReference type="GO" id="GO:0005829">
    <property type="term" value="C:cytosol"/>
    <property type="evidence" value="ECO:0007669"/>
    <property type="project" value="TreeGrafter"/>
</dbReference>
<dbReference type="Gene3D" id="1.10.285.10">
    <property type="entry name" value="Glutamate Dehydrogenase, chain A, domain 3"/>
    <property type="match status" value="2"/>
</dbReference>
<dbReference type="InterPro" id="IPR006096">
    <property type="entry name" value="Glu/Leu/Phe/Val/Trp_DH_C"/>
</dbReference>